<evidence type="ECO:0000313" key="2">
    <source>
        <dbReference type="Proteomes" id="UP000305067"/>
    </source>
</evidence>
<sequence>MSSARIAMSYSGTPITSARSSIHAPRTKHCPCGQSSSVSESGIAVHLESGTCRNGMTRENLARFMLDNHNARFFVRESGTGSRSAGLPAGRCLSLRNGRKVYYVCPDCESAFGWFKALSQYVDSAAESCEIKQDRNMMRRLGRVMRGLKEWRRPEYETESDSDWNSDESC</sequence>
<evidence type="ECO:0000313" key="1">
    <source>
        <dbReference type="EMBL" id="TFK98387.1"/>
    </source>
</evidence>
<dbReference type="Proteomes" id="UP000305067">
    <property type="component" value="Unassembled WGS sequence"/>
</dbReference>
<dbReference type="OrthoDB" id="6077919at2759"/>
<name>A0A5C3QB22_9AGAR</name>
<dbReference type="EMBL" id="ML178840">
    <property type="protein sequence ID" value="TFK98387.1"/>
    <property type="molecule type" value="Genomic_DNA"/>
</dbReference>
<reference evidence="1 2" key="1">
    <citation type="journal article" date="2019" name="Nat. Ecol. Evol.">
        <title>Megaphylogeny resolves global patterns of mushroom evolution.</title>
        <authorList>
            <person name="Varga T."/>
            <person name="Krizsan K."/>
            <person name="Foldi C."/>
            <person name="Dima B."/>
            <person name="Sanchez-Garcia M."/>
            <person name="Sanchez-Ramirez S."/>
            <person name="Szollosi G.J."/>
            <person name="Szarkandi J.G."/>
            <person name="Papp V."/>
            <person name="Albert L."/>
            <person name="Andreopoulos W."/>
            <person name="Angelini C."/>
            <person name="Antonin V."/>
            <person name="Barry K.W."/>
            <person name="Bougher N.L."/>
            <person name="Buchanan P."/>
            <person name="Buyck B."/>
            <person name="Bense V."/>
            <person name="Catcheside P."/>
            <person name="Chovatia M."/>
            <person name="Cooper J."/>
            <person name="Damon W."/>
            <person name="Desjardin D."/>
            <person name="Finy P."/>
            <person name="Geml J."/>
            <person name="Haridas S."/>
            <person name="Hughes K."/>
            <person name="Justo A."/>
            <person name="Karasinski D."/>
            <person name="Kautmanova I."/>
            <person name="Kiss B."/>
            <person name="Kocsube S."/>
            <person name="Kotiranta H."/>
            <person name="LaButti K.M."/>
            <person name="Lechner B.E."/>
            <person name="Liimatainen K."/>
            <person name="Lipzen A."/>
            <person name="Lukacs Z."/>
            <person name="Mihaltcheva S."/>
            <person name="Morgado L.N."/>
            <person name="Niskanen T."/>
            <person name="Noordeloos M.E."/>
            <person name="Ohm R.A."/>
            <person name="Ortiz-Santana B."/>
            <person name="Ovrebo C."/>
            <person name="Racz N."/>
            <person name="Riley R."/>
            <person name="Savchenko A."/>
            <person name="Shiryaev A."/>
            <person name="Soop K."/>
            <person name="Spirin V."/>
            <person name="Szebenyi C."/>
            <person name="Tomsovsky M."/>
            <person name="Tulloss R.E."/>
            <person name="Uehling J."/>
            <person name="Grigoriev I.V."/>
            <person name="Vagvolgyi C."/>
            <person name="Papp T."/>
            <person name="Martin F.M."/>
            <person name="Miettinen O."/>
            <person name="Hibbett D.S."/>
            <person name="Nagy L.G."/>
        </authorList>
    </citation>
    <scope>NUCLEOTIDE SEQUENCE [LARGE SCALE GENOMIC DNA]</scope>
    <source>
        <strain evidence="1 2">CBS 309.79</strain>
    </source>
</reference>
<protein>
    <submittedName>
        <fullName evidence="1">Uncharacterized protein</fullName>
    </submittedName>
</protein>
<accession>A0A5C3QB22</accession>
<gene>
    <name evidence="1" type="ORF">BDV98DRAFT_606946</name>
</gene>
<organism evidence="1 2">
    <name type="scientific">Pterulicium gracile</name>
    <dbReference type="NCBI Taxonomy" id="1884261"/>
    <lineage>
        <taxon>Eukaryota</taxon>
        <taxon>Fungi</taxon>
        <taxon>Dikarya</taxon>
        <taxon>Basidiomycota</taxon>
        <taxon>Agaricomycotina</taxon>
        <taxon>Agaricomycetes</taxon>
        <taxon>Agaricomycetidae</taxon>
        <taxon>Agaricales</taxon>
        <taxon>Pleurotineae</taxon>
        <taxon>Pterulaceae</taxon>
        <taxon>Pterulicium</taxon>
    </lineage>
</organism>
<keyword evidence="2" id="KW-1185">Reference proteome</keyword>
<dbReference type="AlphaFoldDB" id="A0A5C3QB22"/>
<proteinExistence type="predicted"/>